<sequence>MSGHILILFVSVLVAVSAVLSALGFKGRVEVIGVDLGTTYSVAAVSEKGRVRVFEDPVRGKLTASTVAFLQDGGVLVGNAAKRHALKDPKNVIYDAKRFIGRKYDDPTVAEQAKKYAFAVVENTTTHDAAFRVHGRTIAPAEVGAEVVKALLKTVNEDLGHENVKRAVIAVPASFGAAQTAATGEAFKAAGLRVARVMPEPVAAAVAYGLHKKENVHHILVFDFGGGTLDVSILYVQKGSIEVVANGGDNDLGGTDFDGCIADDLTKQVNAVASSTDCDDFVTTEPCEPHVLQQLAEEMKVQVSSVDTVQRKCAARTKKGCEELELTLTKQRFEKTCAHLFQRALKTVDDTLTNGMLTKKDVDEVVLVGGTSRVPHMRELLRKSIGVSKLNLEIDPDVTVAVGAASILD</sequence>
<dbReference type="SUPFAM" id="SSF53067">
    <property type="entry name" value="Actin-like ATPase domain"/>
    <property type="match status" value="2"/>
</dbReference>
<dbReference type="Pfam" id="PF00012">
    <property type="entry name" value="HSP70"/>
    <property type="match status" value="1"/>
</dbReference>
<protein>
    <submittedName>
        <fullName evidence="4">Uncharacterized protein</fullName>
    </submittedName>
</protein>
<dbReference type="EMBL" id="HBIW01022739">
    <property type="protein sequence ID" value="CAE0704157.1"/>
    <property type="molecule type" value="Transcribed_RNA"/>
</dbReference>
<dbReference type="PROSITE" id="PS00329">
    <property type="entry name" value="HSP70_2"/>
    <property type="match status" value="1"/>
</dbReference>
<keyword evidence="6" id="KW-1185">Reference proteome</keyword>
<feature type="signal peptide" evidence="3">
    <location>
        <begin position="1"/>
        <end position="18"/>
    </location>
</feature>
<dbReference type="PROSITE" id="PS00297">
    <property type="entry name" value="HSP70_1"/>
    <property type="match status" value="1"/>
</dbReference>
<reference evidence="5" key="2">
    <citation type="submission" date="2021-11" db="EMBL/GenBank/DDBJ databases">
        <authorList>
            <consortium name="Genoscope - CEA"/>
            <person name="William W."/>
        </authorList>
    </citation>
    <scope>NUCLEOTIDE SEQUENCE</scope>
</reference>
<dbReference type="Proteomes" id="UP000789595">
    <property type="component" value="Unassembled WGS sequence"/>
</dbReference>
<dbReference type="OrthoDB" id="2401965at2759"/>
<dbReference type="InterPro" id="IPR018181">
    <property type="entry name" value="Heat_shock_70_CS"/>
</dbReference>
<dbReference type="FunFam" id="3.30.30.30:FF:000005">
    <property type="entry name" value="Heat shock protein ssb1"/>
    <property type="match status" value="1"/>
</dbReference>
<organism evidence="4">
    <name type="scientific">Pelagomonas calceolata</name>
    <dbReference type="NCBI Taxonomy" id="35677"/>
    <lineage>
        <taxon>Eukaryota</taxon>
        <taxon>Sar</taxon>
        <taxon>Stramenopiles</taxon>
        <taxon>Ochrophyta</taxon>
        <taxon>Pelagophyceae</taxon>
        <taxon>Pelagomonadales</taxon>
        <taxon>Pelagomonadaceae</taxon>
        <taxon>Pelagomonas</taxon>
    </lineage>
</organism>
<name>A0A7S4A5K1_9STRA</name>
<keyword evidence="3" id="KW-0732">Signal</keyword>
<evidence type="ECO:0000256" key="3">
    <source>
        <dbReference type="SAM" id="SignalP"/>
    </source>
</evidence>
<dbReference type="GO" id="GO:0005524">
    <property type="term" value="F:ATP binding"/>
    <property type="evidence" value="ECO:0007669"/>
    <property type="project" value="UniProtKB-KW"/>
</dbReference>
<dbReference type="InterPro" id="IPR013126">
    <property type="entry name" value="Hsp_70_fam"/>
</dbReference>
<dbReference type="PROSITE" id="PS01036">
    <property type="entry name" value="HSP70_3"/>
    <property type="match status" value="1"/>
</dbReference>
<evidence type="ECO:0000313" key="6">
    <source>
        <dbReference type="Proteomes" id="UP000789595"/>
    </source>
</evidence>
<dbReference type="Gene3D" id="3.90.640.10">
    <property type="entry name" value="Actin, Chain A, domain 4"/>
    <property type="match status" value="1"/>
</dbReference>
<dbReference type="PANTHER" id="PTHR19375">
    <property type="entry name" value="HEAT SHOCK PROTEIN 70KDA"/>
    <property type="match status" value="1"/>
</dbReference>
<evidence type="ECO:0000256" key="1">
    <source>
        <dbReference type="ARBA" id="ARBA00022741"/>
    </source>
</evidence>
<evidence type="ECO:0000313" key="4">
    <source>
        <dbReference type="EMBL" id="CAE0704157.1"/>
    </source>
</evidence>
<accession>A0A7S4A5K1</accession>
<gene>
    <name evidence="4" type="ORF">PCAL00307_LOCUS19605</name>
    <name evidence="5" type="ORF">PECAL_4P01580</name>
</gene>
<evidence type="ECO:0000313" key="5">
    <source>
        <dbReference type="EMBL" id="CAH0372994.1"/>
    </source>
</evidence>
<dbReference type="InterPro" id="IPR043129">
    <property type="entry name" value="ATPase_NBD"/>
</dbReference>
<proteinExistence type="predicted"/>
<keyword evidence="2" id="KW-0067">ATP-binding</keyword>
<dbReference type="GO" id="GO:0140662">
    <property type="term" value="F:ATP-dependent protein folding chaperone"/>
    <property type="evidence" value="ECO:0007669"/>
    <property type="project" value="InterPro"/>
</dbReference>
<dbReference type="Gene3D" id="3.30.420.40">
    <property type="match status" value="2"/>
</dbReference>
<keyword evidence="1" id="KW-0547">Nucleotide-binding</keyword>
<dbReference type="EMBL" id="CAKKNE010000004">
    <property type="protein sequence ID" value="CAH0372994.1"/>
    <property type="molecule type" value="Genomic_DNA"/>
</dbReference>
<feature type="chain" id="PRO_5036212304" evidence="3">
    <location>
        <begin position="19"/>
        <end position="409"/>
    </location>
</feature>
<dbReference type="AlphaFoldDB" id="A0A7S4A5K1"/>
<reference evidence="4" key="1">
    <citation type="submission" date="2021-01" db="EMBL/GenBank/DDBJ databases">
        <authorList>
            <person name="Corre E."/>
            <person name="Pelletier E."/>
            <person name="Niang G."/>
            <person name="Scheremetjew M."/>
            <person name="Finn R."/>
            <person name="Kale V."/>
            <person name="Holt S."/>
            <person name="Cochrane G."/>
            <person name="Meng A."/>
            <person name="Brown T."/>
            <person name="Cohen L."/>
        </authorList>
    </citation>
    <scope>NUCLEOTIDE SEQUENCE</scope>
    <source>
        <strain evidence="4">CCMP1756</strain>
    </source>
</reference>
<evidence type="ECO:0000256" key="2">
    <source>
        <dbReference type="ARBA" id="ARBA00022840"/>
    </source>
</evidence>
<dbReference type="PRINTS" id="PR00301">
    <property type="entry name" value="HEATSHOCK70"/>
</dbReference>